<proteinExistence type="predicted"/>
<evidence type="ECO:0000313" key="2">
    <source>
        <dbReference type="Proteomes" id="UP000053676"/>
    </source>
</evidence>
<reference evidence="2" key="1">
    <citation type="journal article" date="2014" name="Nat. Genet.">
        <title>Genome of the human hookworm Necator americanus.</title>
        <authorList>
            <person name="Tang Y.T."/>
            <person name="Gao X."/>
            <person name="Rosa B.A."/>
            <person name="Abubucker S."/>
            <person name="Hallsworth-Pepin K."/>
            <person name="Martin J."/>
            <person name="Tyagi R."/>
            <person name="Heizer E."/>
            <person name="Zhang X."/>
            <person name="Bhonagiri-Palsikar V."/>
            <person name="Minx P."/>
            <person name="Warren W.C."/>
            <person name="Wang Q."/>
            <person name="Zhan B."/>
            <person name="Hotez P.J."/>
            <person name="Sternberg P.W."/>
            <person name="Dougall A."/>
            <person name="Gaze S.T."/>
            <person name="Mulvenna J."/>
            <person name="Sotillo J."/>
            <person name="Ranganathan S."/>
            <person name="Rabelo E.M."/>
            <person name="Wilson R.K."/>
            <person name="Felgner P.L."/>
            <person name="Bethony J."/>
            <person name="Hawdon J.M."/>
            <person name="Gasser R.B."/>
            <person name="Loukas A."/>
            <person name="Mitreva M."/>
        </authorList>
    </citation>
    <scope>NUCLEOTIDE SEQUENCE [LARGE SCALE GENOMIC DNA]</scope>
</reference>
<accession>W2TZG5</accession>
<sequence length="75" mass="8521">MDFKLTKLKSRMKLYGIQNAFITFYVPLMTEYSSATPLHPSNLKRSWRIRSTGQLIPSVKASSMSAVREQGVGIR</sequence>
<dbReference type="AlphaFoldDB" id="W2TZG5"/>
<name>W2TZG5_NECAM</name>
<dbReference type="KEGG" id="nai:NECAME_01221"/>
<organism evidence="1 2">
    <name type="scientific">Necator americanus</name>
    <name type="common">Human hookworm</name>
    <dbReference type="NCBI Taxonomy" id="51031"/>
    <lineage>
        <taxon>Eukaryota</taxon>
        <taxon>Metazoa</taxon>
        <taxon>Ecdysozoa</taxon>
        <taxon>Nematoda</taxon>
        <taxon>Chromadorea</taxon>
        <taxon>Rhabditida</taxon>
        <taxon>Rhabditina</taxon>
        <taxon>Rhabditomorpha</taxon>
        <taxon>Strongyloidea</taxon>
        <taxon>Ancylostomatidae</taxon>
        <taxon>Bunostominae</taxon>
        <taxon>Necator</taxon>
    </lineage>
</organism>
<evidence type="ECO:0000313" key="1">
    <source>
        <dbReference type="EMBL" id="ETN87064.1"/>
    </source>
</evidence>
<protein>
    <submittedName>
        <fullName evidence="1">Uncharacterized protein</fullName>
    </submittedName>
</protein>
<dbReference type="Proteomes" id="UP000053676">
    <property type="component" value="Unassembled WGS sequence"/>
</dbReference>
<gene>
    <name evidence="1" type="ORF">NECAME_01221</name>
</gene>
<keyword evidence="2" id="KW-1185">Reference proteome</keyword>
<dbReference type="EMBL" id="KI657456">
    <property type="protein sequence ID" value="ETN87064.1"/>
    <property type="molecule type" value="Genomic_DNA"/>
</dbReference>